<reference evidence="4" key="2">
    <citation type="submission" date="2025-08" db="UniProtKB">
        <authorList>
            <consortium name="Ensembl"/>
        </authorList>
    </citation>
    <scope>IDENTIFICATION</scope>
</reference>
<organism evidence="4 5">
    <name type="scientific">Capra hircus</name>
    <name type="common">Goat</name>
    <dbReference type="NCBI Taxonomy" id="9925"/>
    <lineage>
        <taxon>Eukaryota</taxon>
        <taxon>Metazoa</taxon>
        <taxon>Chordata</taxon>
        <taxon>Craniata</taxon>
        <taxon>Vertebrata</taxon>
        <taxon>Euteleostomi</taxon>
        <taxon>Mammalia</taxon>
        <taxon>Eutheria</taxon>
        <taxon>Laurasiatheria</taxon>
        <taxon>Artiodactyla</taxon>
        <taxon>Ruminantia</taxon>
        <taxon>Pecora</taxon>
        <taxon>Bovidae</taxon>
        <taxon>Caprinae</taxon>
        <taxon>Capra</taxon>
    </lineage>
</organism>
<reference evidence="4 5" key="1">
    <citation type="submission" date="2016-04" db="EMBL/GenBank/DDBJ databases">
        <title>Polished mammalian reference genomes with single-molecule sequencing and chromosome conformation capture applied to the Capra hircus genome.</title>
        <authorList>
            <person name="Bickhart D.M."/>
            <person name="Koren S."/>
            <person name="Rosen B."/>
            <person name="Hastie A."/>
            <person name="Liachko I."/>
            <person name="Sullivan S.T."/>
            <person name="Burton J."/>
            <person name="Sayre B.L."/>
            <person name="Huson H.J."/>
            <person name="Lee J."/>
            <person name="Lam E."/>
            <person name="Kelley C.M."/>
            <person name="Hutchison J.L."/>
            <person name="Zhou Y."/>
            <person name="Sun J."/>
            <person name="Crisa A."/>
            <person name="Schwartz J.C."/>
            <person name="Hammond J.A."/>
            <person name="Schroeder S.G."/>
            <person name="Liu G.E."/>
            <person name="Dunham M."/>
            <person name="Shendure J."/>
            <person name="Sonstegard T.S."/>
            <person name="Phillippy A.M."/>
            <person name="Van Tassell C.P."/>
            <person name="Smith T.P."/>
        </authorList>
    </citation>
    <scope>NUCLEOTIDE SEQUENCE [LARGE SCALE GENOMIC DNA]</scope>
</reference>
<accession>A0A452FG40</accession>
<proteinExistence type="predicted"/>
<dbReference type="SMART" id="SM00908">
    <property type="entry name" value="Gal-bind_lectin"/>
    <property type="match status" value="1"/>
</dbReference>
<reference evidence="4" key="3">
    <citation type="submission" date="2025-09" db="UniProtKB">
        <authorList>
            <consortium name="Ensembl"/>
        </authorList>
    </citation>
    <scope>IDENTIFICATION</scope>
</reference>
<dbReference type="OMA" id="IWMCEEK"/>
<dbReference type="EMBL" id="LWLT01000020">
    <property type="status" value="NOT_ANNOTATED_CDS"/>
    <property type="molecule type" value="Genomic_DNA"/>
</dbReference>
<dbReference type="PROSITE" id="PS51304">
    <property type="entry name" value="GALECTIN"/>
    <property type="match status" value="1"/>
</dbReference>
<evidence type="ECO:0000256" key="1">
    <source>
        <dbReference type="ARBA" id="ARBA00022734"/>
    </source>
</evidence>
<evidence type="ECO:0000259" key="3">
    <source>
        <dbReference type="PROSITE" id="PS51304"/>
    </source>
</evidence>
<protein>
    <recommendedName>
        <fullName evidence="2">Galectin</fullName>
    </recommendedName>
</protein>
<dbReference type="SUPFAM" id="SSF49899">
    <property type="entry name" value="Concanavalin A-like lectins/glucanases"/>
    <property type="match status" value="1"/>
</dbReference>
<dbReference type="GO" id="GO:0030246">
    <property type="term" value="F:carbohydrate binding"/>
    <property type="evidence" value="ECO:0007669"/>
    <property type="project" value="UniProtKB-UniRule"/>
</dbReference>
<keyword evidence="1 2" id="KW-0430">Lectin</keyword>
<dbReference type="InterPro" id="IPR001079">
    <property type="entry name" value="Galectin_CRD"/>
</dbReference>
<evidence type="ECO:0000256" key="2">
    <source>
        <dbReference type="RuleBase" id="RU102079"/>
    </source>
</evidence>
<dbReference type="SMART" id="SM00276">
    <property type="entry name" value="GLECT"/>
    <property type="match status" value="1"/>
</dbReference>
<dbReference type="PANTHER" id="PTHR11346:SF15">
    <property type="entry name" value="PLACENTAL PROTEIN 13-LIKE"/>
    <property type="match status" value="1"/>
</dbReference>
<dbReference type="Proteomes" id="UP000291000">
    <property type="component" value="Chromosome 18"/>
</dbReference>
<keyword evidence="5" id="KW-1185">Reference proteome</keyword>
<dbReference type="PANTHER" id="PTHR11346">
    <property type="entry name" value="GALECTIN"/>
    <property type="match status" value="1"/>
</dbReference>
<sequence length="137" mass="15359">MDSLPNPYQQSVSLTVCYMVKIKAKLLSPFGKNPELQVDFGTGTGEGGDIPFRFLYCDGMVVMNTLKDGSWGKEQKLHTDAFVPGQPFELQFLVLENEYQVFVNNKPICQFAHRLPLQSVKMLVVRGDIVLTSVDTL</sequence>
<evidence type="ECO:0000313" key="4">
    <source>
        <dbReference type="Ensembl" id="ENSCHIP00000023130.1"/>
    </source>
</evidence>
<dbReference type="Pfam" id="PF00337">
    <property type="entry name" value="Gal-bind_lectin"/>
    <property type="match status" value="1"/>
</dbReference>
<gene>
    <name evidence="4" type="primary">LGALS15</name>
</gene>
<feature type="domain" description="Galectin" evidence="3">
    <location>
        <begin position="1"/>
        <end position="137"/>
    </location>
</feature>
<dbReference type="AlphaFoldDB" id="A0A452FG40"/>
<dbReference type="Bgee" id="ENSCHIG00000020836">
    <property type="expression patterns" value="Expressed in skin of neck and 1 other cell type or tissue"/>
</dbReference>
<dbReference type="STRING" id="9925.ENSCHIP00000023130"/>
<dbReference type="Ensembl" id="ENSCHIT00000030990.1">
    <property type="protein sequence ID" value="ENSCHIP00000023130.1"/>
    <property type="gene ID" value="ENSCHIG00000020836.1"/>
</dbReference>
<dbReference type="InterPro" id="IPR013320">
    <property type="entry name" value="ConA-like_dom_sf"/>
</dbReference>
<evidence type="ECO:0000313" key="5">
    <source>
        <dbReference type="Proteomes" id="UP000291000"/>
    </source>
</evidence>
<dbReference type="GeneTree" id="ENSGT00940000163192"/>
<dbReference type="InterPro" id="IPR044156">
    <property type="entry name" value="Galectin-like"/>
</dbReference>
<dbReference type="CDD" id="cd00070">
    <property type="entry name" value="GLECT"/>
    <property type="match status" value="1"/>
</dbReference>
<dbReference type="Gene3D" id="2.60.120.200">
    <property type="match status" value="1"/>
</dbReference>
<name>A0A452FG40_CAPHI</name>